<comment type="caution">
    <text evidence="2">The sequence shown here is derived from an EMBL/GenBank/DDBJ whole genome shotgun (WGS) entry which is preliminary data.</text>
</comment>
<evidence type="ECO:0000313" key="3">
    <source>
        <dbReference type="Proteomes" id="UP000886595"/>
    </source>
</evidence>
<dbReference type="EMBL" id="JAAMPC010000017">
    <property type="protein sequence ID" value="KAG2247154.1"/>
    <property type="molecule type" value="Genomic_DNA"/>
</dbReference>
<proteinExistence type="predicted"/>
<reference evidence="2 3" key="1">
    <citation type="submission" date="2020-02" db="EMBL/GenBank/DDBJ databases">
        <authorList>
            <person name="Ma Q."/>
            <person name="Huang Y."/>
            <person name="Song X."/>
            <person name="Pei D."/>
        </authorList>
    </citation>
    <scope>NUCLEOTIDE SEQUENCE [LARGE SCALE GENOMIC DNA]</scope>
    <source>
        <strain evidence="2">Sxm20200214</strain>
        <tissue evidence="2">Leaf</tissue>
    </source>
</reference>
<feature type="region of interest" description="Disordered" evidence="1">
    <location>
        <begin position="1"/>
        <end position="54"/>
    </location>
</feature>
<gene>
    <name evidence="2" type="ORF">Bca52824_086782</name>
</gene>
<organism evidence="2 3">
    <name type="scientific">Brassica carinata</name>
    <name type="common">Ethiopian mustard</name>
    <name type="synonym">Abyssinian cabbage</name>
    <dbReference type="NCBI Taxonomy" id="52824"/>
    <lineage>
        <taxon>Eukaryota</taxon>
        <taxon>Viridiplantae</taxon>
        <taxon>Streptophyta</taxon>
        <taxon>Embryophyta</taxon>
        <taxon>Tracheophyta</taxon>
        <taxon>Spermatophyta</taxon>
        <taxon>Magnoliopsida</taxon>
        <taxon>eudicotyledons</taxon>
        <taxon>Gunneridae</taxon>
        <taxon>Pentapetalae</taxon>
        <taxon>rosids</taxon>
        <taxon>malvids</taxon>
        <taxon>Brassicales</taxon>
        <taxon>Brassicaceae</taxon>
        <taxon>Brassiceae</taxon>
        <taxon>Brassica</taxon>
    </lineage>
</organism>
<evidence type="ECO:0000256" key="1">
    <source>
        <dbReference type="SAM" id="MobiDB-lite"/>
    </source>
</evidence>
<sequence>MCSSPSEKLRRRDGETVQTQCEKAGGIQPEVPAILSSPAMSTSAGGNKSPGDATPLQNRPWFLFKFGGLGSTLGLLT</sequence>
<keyword evidence="3" id="KW-1185">Reference proteome</keyword>
<dbReference type="Proteomes" id="UP000886595">
    <property type="component" value="Unassembled WGS sequence"/>
</dbReference>
<dbReference type="AlphaFoldDB" id="A0A8X7TMJ7"/>
<accession>A0A8X7TMJ7</accession>
<evidence type="ECO:0000313" key="2">
    <source>
        <dbReference type="EMBL" id="KAG2247154.1"/>
    </source>
</evidence>
<protein>
    <submittedName>
        <fullName evidence="2">Uncharacterized protein</fullName>
    </submittedName>
</protein>
<name>A0A8X7TMJ7_BRACI</name>